<proteinExistence type="predicted"/>
<dbReference type="EMBL" id="FOQY01000027">
    <property type="protein sequence ID" value="SFK50453.1"/>
    <property type="molecule type" value="Genomic_DNA"/>
</dbReference>
<keyword evidence="2" id="KW-1185">Reference proteome</keyword>
<dbReference type="AlphaFoldDB" id="A0A1I4A2A1"/>
<dbReference type="RefSeq" id="WP_093890314.1">
    <property type="nucleotide sequence ID" value="NZ_FOQY01000027.1"/>
</dbReference>
<dbReference type="Proteomes" id="UP000199111">
    <property type="component" value="Unassembled WGS sequence"/>
</dbReference>
<dbReference type="GeneID" id="96301705"/>
<evidence type="ECO:0000313" key="1">
    <source>
        <dbReference type="EMBL" id="SFK50453.1"/>
    </source>
</evidence>
<name>A0A1I4A2A1_9ACTN</name>
<gene>
    <name evidence="1" type="ORF">SAMN05216275_12714</name>
</gene>
<accession>A0A1I4A2A1</accession>
<reference evidence="2" key="1">
    <citation type="submission" date="2016-10" db="EMBL/GenBank/DDBJ databases">
        <authorList>
            <person name="Varghese N."/>
            <person name="Submissions S."/>
        </authorList>
    </citation>
    <scope>NUCLEOTIDE SEQUENCE [LARGE SCALE GENOMIC DNA]</scope>
    <source>
        <strain evidence="2">CGMCC 4.2126</strain>
    </source>
</reference>
<organism evidence="1 2">
    <name type="scientific">Streptosporangium canum</name>
    <dbReference type="NCBI Taxonomy" id="324952"/>
    <lineage>
        <taxon>Bacteria</taxon>
        <taxon>Bacillati</taxon>
        <taxon>Actinomycetota</taxon>
        <taxon>Actinomycetes</taxon>
        <taxon>Streptosporangiales</taxon>
        <taxon>Streptosporangiaceae</taxon>
        <taxon>Streptosporangium</taxon>
    </lineage>
</organism>
<evidence type="ECO:0000313" key="2">
    <source>
        <dbReference type="Proteomes" id="UP000199111"/>
    </source>
</evidence>
<evidence type="ECO:0008006" key="3">
    <source>
        <dbReference type="Google" id="ProtNLM"/>
    </source>
</evidence>
<protein>
    <recommendedName>
        <fullName evidence="3">Acetone carboxylase</fullName>
    </recommendedName>
</protein>
<sequence>MSEQAEPVEPAICSAKGCRAAASYAVIWNNPRIHAPEREKVWAACEEHRQSLAGFLDVRGFLRRVERL</sequence>